<protein>
    <submittedName>
        <fullName evidence="2">Uncharacterized protein</fullName>
    </submittedName>
</protein>
<dbReference type="EMBL" id="LR699119">
    <property type="protein sequence ID" value="VVC75825.1"/>
    <property type="molecule type" value="Genomic_DNA"/>
</dbReference>
<dbReference type="Proteomes" id="UP000324194">
    <property type="component" value="Chromosome 1"/>
</dbReference>
<organism evidence="2 3">
    <name type="scientific">Aquicella siphonis</name>
    <dbReference type="NCBI Taxonomy" id="254247"/>
    <lineage>
        <taxon>Bacteria</taxon>
        <taxon>Pseudomonadati</taxon>
        <taxon>Pseudomonadota</taxon>
        <taxon>Gammaproteobacteria</taxon>
        <taxon>Legionellales</taxon>
        <taxon>Coxiellaceae</taxon>
        <taxon>Aquicella</taxon>
    </lineage>
</organism>
<dbReference type="RefSeq" id="WP_148339100.1">
    <property type="nucleotide sequence ID" value="NZ_LR699119.1"/>
</dbReference>
<reference evidence="2 3" key="1">
    <citation type="submission" date="2019-08" db="EMBL/GenBank/DDBJ databases">
        <authorList>
            <person name="Guy L."/>
        </authorList>
    </citation>
    <scope>NUCLEOTIDE SEQUENCE [LARGE SCALE GENOMIC DNA]</scope>
    <source>
        <strain evidence="2 3">SGT-108</strain>
    </source>
</reference>
<accession>A0A5E4PGW6</accession>
<keyword evidence="3" id="KW-1185">Reference proteome</keyword>
<evidence type="ECO:0000256" key="1">
    <source>
        <dbReference type="SAM" id="MobiDB-lite"/>
    </source>
</evidence>
<dbReference type="OrthoDB" id="5638825at2"/>
<feature type="compositionally biased region" description="Basic and acidic residues" evidence="1">
    <location>
        <begin position="1"/>
        <end position="24"/>
    </location>
</feature>
<gene>
    <name evidence="2" type="ORF">AQUSIP_11220</name>
</gene>
<evidence type="ECO:0000313" key="3">
    <source>
        <dbReference type="Proteomes" id="UP000324194"/>
    </source>
</evidence>
<feature type="region of interest" description="Disordered" evidence="1">
    <location>
        <begin position="1"/>
        <end position="81"/>
    </location>
</feature>
<proteinExistence type="predicted"/>
<name>A0A5E4PGW6_9COXI</name>
<dbReference type="AlphaFoldDB" id="A0A5E4PGW6"/>
<sequence length="422" mass="47006">MFLRTSKDSRSSKEDLATKAKDEPDSLAPIGSPKSIPQISIHIEQPAEGLNGDGDTSAVKPTGNNNHDKQDGGLRGRITTSAPLSIEKKSRRRSLSPLSRAESIISISPKHTFGSLSIVRSPTPERKPYSQSIFAPITNRVYNAATLYNLLIDSVVKSTQKVTSYPAIPDEDMLTNDVDSLDDNQIFQLGFTRKYCSYTLINHASLAFRDPVTGKFLIVGRQNEQFLKPDPGKPSPSFLWWAISNVMDYHAIMRFTTTRMDNEKKYDFFPGTPFNAEMTEVTMTGAEIKSLVKAIDENICLAQYYDVVHSNCYSSVLFGLAKAFEMIAAKVDDESEIMDDEDRLIANNKDLKRLFTLICSALQDNYKLGSGGINNTVVNSAIQKTIDILEERNLLHIIDSTFIKENKSADAEDREVLSNSRP</sequence>
<dbReference type="KEGG" id="asip:AQUSIP_11220"/>
<evidence type="ECO:0000313" key="2">
    <source>
        <dbReference type="EMBL" id="VVC75825.1"/>
    </source>
</evidence>